<evidence type="ECO:0000313" key="2">
    <source>
        <dbReference type="EMBL" id="MBR9653534.1"/>
    </source>
</evidence>
<evidence type="ECO:0000256" key="1">
    <source>
        <dbReference type="SAM" id="MobiDB-lite"/>
    </source>
</evidence>
<accession>A0ABS5HXC3</accession>
<organism evidence="2 3">
    <name type="scientific">Thalassovita aquimarina</name>
    <dbReference type="NCBI Taxonomy" id="2785917"/>
    <lineage>
        <taxon>Bacteria</taxon>
        <taxon>Pseudomonadati</taxon>
        <taxon>Pseudomonadota</taxon>
        <taxon>Alphaproteobacteria</taxon>
        <taxon>Rhodobacterales</taxon>
        <taxon>Roseobacteraceae</taxon>
        <taxon>Thalassovita</taxon>
    </lineage>
</organism>
<comment type="caution">
    <text evidence="2">The sequence shown here is derived from an EMBL/GenBank/DDBJ whole genome shotgun (WGS) entry which is preliminary data.</text>
</comment>
<dbReference type="RefSeq" id="WP_212703157.1">
    <property type="nucleotide sequence ID" value="NZ_JADMKU010000036.1"/>
</dbReference>
<dbReference type="EMBL" id="JADMKU010000036">
    <property type="protein sequence ID" value="MBR9653534.1"/>
    <property type="molecule type" value="Genomic_DNA"/>
</dbReference>
<protein>
    <submittedName>
        <fullName evidence="2">Uncharacterized protein</fullName>
    </submittedName>
</protein>
<feature type="compositionally biased region" description="Basic and acidic residues" evidence="1">
    <location>
        <begin position="269"/>
        <end position="279"/>
    </location>
</feature>
<name>A0ABS5HXC3_9RHOB</name>
<dbReference type="Proteomes" id="UP001195941">
    <property type="component" value="Unassembled WGS sequence"/>
</dbReference>
<evidence type="ECO:0000313" key="3">
    <source>
        <dbReference type="Proteomes" id="UP001195941"/>
    </source>
</evidence>
<reference evidence="2 3" key="1">
    <citation type="journal article" date="2021" name="Arch. Microbiol.">
        <title>Thalassobius aquimarinus sp. nov., isolated from the Sea of Japan seashore.</title>
        <authorList>
            <person name="Kurilenko V.V."/>
            <person name="Romanenko L.A."/>
            <person name="Chernysheva N.Y."/>
            <person name="Velansky P.V."/>
            <person name="Tekutyeva L.A."/>
            <person name="Isaeva M.P."/>
            <person name="Mikhailov V.V."/>
        </authorList>
    </citation>
    <scope>NUCLEOTIDE SEQUENCE [LARGE SCALE GENOMIC DNA]</scope>
    <source>
        <strain evidence="2 3">KMM 8518</strain>
    </source>
</reference>
<gene>
    <name evidence="2" type="ORF">IT775_20655</name>
</gene>
<proteinExistence type="predicted"/>
<feature type="region of interest" description="Disordered" evidence="1">
    <location>
        <begin position="269"/>
        <end position="292"/>
    </location>
</feature>
<keyword evidence="3" id="KW-1185">Reference proteome</keyword>
<sequence length="372" mass="42303">MYLAQHMLSLLEEGSKSRNRVALAQVGLLSRWEQAAGLFRHVLDDYELFSFDESALIPASDIRTDNERGLLGIAGHVTKKPRRLFIEFSQDDLERTMPEFDFGYAEDIQDRPQHYGIIKRRGCLLDILGDGRCVIQTINRMQLNYDKRDLRKEGLSPAEAKFVVDMMSLQPSSVQIQVDMAKDLGTTRDEFDATLPNDLTQKEVEARWARYQVDKRFWGEMSDTARNTEYEGRLNPLEDYMVEVNGIFQAGIAMAAVLELNDAEKTPRPVIVPRKDSGSTKKRKQASTEVVEMPGKRSISVVTMHLKEEILVSMRNPEDRVPANPSKQGTGSPRALHYVRGHLFLARNGLIVYRKPHFRGQAGLRTLKRVVG</sequence>